<evidence type="ECO:0000256" key="6">
    <source>
        <dbReference type="ARBA" id="ARBA00022833"/>
    </source>
</evidence>
<comment type="caution">
    <text evidence="13">The sequence shown here is derived from an EMBL/GenBank/DDBJ whole genome shotgun (WGS) entry which is preliminary data.</text>
</comment>
<evidence type="ECO:0000256" key="4">
    <source>
        <dbReference type="ARBA" id="ARBA00022723"/>
    </source>
</evidence>
<gene>
    <name evidence="13" type="ORF">VM95_31995</name>
</gene>
<reference evidence="13 14" key="1">
    <citation type="submission" date="2015-02" db="EMBL/GenBank/DDBJ databases">
        <authorList>
            <person name="Ju K.-S."/>
            <person name="Doroghazi J.R."/>
            <person name="Metcalf W."/>
        </authorList>
    </citation>
    <scope>NUCLEOTIDE SEQUENCE [LARGE SCALE GENOMIC DNA]</scope>
    <source>
        <strain evidence="13 14">ATCC 31215</strain>
    </source>
</reference>
<evidence type="ECO:0000313" key="14">
    <source>
        <dbReference type="Proteomes" id="UP000033699"/>
    </source>
</evidence>
<evidence type="ECO:0000256" key="8">
    <source>
        <dbReference type="ARBA" id="ARBA00023049"/>
    </source>
</evidence>
<evidence type="ECO:0000313" key="13">
    <source>
        <dbReference type="EMBL" id="KJS58672.1"/>
    </source>
</evidence>
<dbReference type="CDD" id="cd07328">
    <property type="entry name" value="M48_Ste24p_like"/>
    <property type="match status" value="1"/>
</dbReference>
<dbReference type="PANTHER" id="PTHR43221">
    <property type="entry name" value="PROTEASE HTPX"/>
    <property type="match status" value="1"/>
</dbReference>
<keyword evidence="6 10" id="KW-0862">Zinc</keyword>
<dbReference type="Gene3D" id="3.30.2010.10">
    <property type="entry name" value="Metalloproteases ('zincins'), catalytic domain"/>
    <property type="match status" value="1"/>
</dbReference>
<comment type="similarity">
    <text evidence="10">Belongs to the peptidase M48 family.</text>
</comment>
<dbReference type="InterPro" id="IPR001915">
    <property type="entry name" value="Peptidase_M48"/>
</dbReference>
<sequence length="412" mass="44391">MTADPRFTAWCPACDWNLAPSWETVTASRRERAAIERTDRLFAELAEGRSGATGRRDWLLASSIAALVHLSTTALFCWGLWLLVTGNTPLRCIGAAALGAVVLLRPRLGRLPRDRGVLARAQAPALYGLADRVAAEVGAAPVDVIRSSAAFNASFGLVGLRRRSVLTLGLPLWEVLDEQQRIALLGHEFGHRVNGDHRRSLLLGSALNTLATWYELARPSRFRRPGSPLFILIGEVIARALMTGVAWLLYRVLLLLDRLTSRAGQQAEYRADALAARTGGTEAARGMLATLLLGDSAGIAVGRFRAEGGRRPVRTRAARASAAAPAPDVLWERLREHLASVPATEHERLRRCSAWARAAVDATHPPTHLRLALVEAAPAREAAVNTDAAEAAAIAAELAPHRARIAAELLNG</sequence>
<dbReference type="GO" id="GO:0006508">
    <property type="term" value="P:proteolysis"/>
    <property type="evidence" value="ECO:0007669"/>
    <property type="project" value="UniProtKB-KW"/>
</dbReference>
<evidence type="ECO:0000256" key="1">
    <source>
        <dbReference type="ARBA" id="ARBA00022475"/>
    </source>
</evidence>
<evidence type="ECO:0000256" key="7">
    <source>
        <dbReference type="ARBA" id="ARBA00022989"/>
    </source>
</evidence>
<evidence type="ECO:0000256" key="9">
    <source>
        <dbReference type="ARBA" id="ARBA00023136"/>
    </source>
</evidence>
<evidence type="ECO:0000256" key="10">
    <source>
        <dbReference type="RuleBase" id="RU003983"/>
    </source>
</evidence>
<keyword evidence="1" id="KW-1003">Cell membrane</keyword>
<comment type="cofactor">
    <cofactor evidence="10">
        <name>Zn(2+)</name>
        <dbReference type="ChEBI" id="CHEBI:29105"/>
    </cofactor>
    <text evidence="10">Binds 1 zinc ion per subunit.</text>
</comment>
<keyword evidence="4" id="KW-0479">Metal-binding</keyword>
<feature type="domain" description="Peptidase M48" evidence="12">
    <location>
        <begin position="135"/>
        <end position="374"/>
    </location>
</feature>
<feature type="transmembrane region" description="Helical" evidence="11">
    <location>
        <begin position="88"/>
        <end position="105"/>
    </location>
</feature>
<dbReference type="PANTHER" id="PTHR43221:SF2">
    <property type="entry name" value="PROTEASE HTPX HOMOLOG"/>
    <property type="match status" value="1"/>
</dbReference>
<dbReference type="EMBL" id="JZKH01000098">
    <property type="protein sequence ID" value="KJS58672.1"/>
    <property type="molecule type" value="Genomic_DNA"/>
</dbReference>
<feature type="transmembrane region" description="Helical" evidence="11">
    <location>
        <begin position="58"/>
        <end position="82"/>
    </location>
</feature>
<evidence type="ECO:0000256" key="11">
    <source>
        <dbReference type="SAM" id="Phobius"/>
    </source>
</evidence>
<evidence type="ECO:0000256" key="5">
    <source>
        <dbReference type="ARBA" id="ARBA00022801"/>
    </source>
</evidence>
<name>A0A0F2TA98_STRR3</name>
<dbReference type="InterPro" id="IPR050083">
    <property type="entry name" value="HtpX_protease"/>
</dbReference>
<keyword evidence="7 11" id="KW-1133">Transmembrane helix</keyword>
<evidence type="ECO:0000256" key="3">
    <source>
        <dbReference type="ARBA" id="ARBA00022692"/>
    </source>
</evidence>
<evidence type="ECO:0000256" key="2">
    <source>
        <dbReference type="ARBA" id="ARBA00022670"/>
    </source>
</evidence>
<keyword evidence="3 11" id="KW-0812">Transmembrane</keyword>
<keyword evidence="14" id="KW-1185">Reference proteome</keyword>
<dbReference type="PATRIC" id="fig|359131.3.peg.8024"/>
<dbReference type="GO" id="GO:0046872">
    <property type="term" value="F:metal ion binding"/>
    <property type="evidence" value="ECO:0007669"/>
    <property type="project" value="UniProtKB-KW"/>
</dbReference>
<organism evidence="13 14">
    <name type="scientific">Streptomyces rubellomurinus (strain ATCC 31215)</name>
    <dbReference type="NCBI Taxonomy" id="359131"/>
    <lineage>
        <taxon>Bacteria</taxon>
        <taxon>Bacillati</taxon>
        <taxon>Actinomycetota</taxon>
        <taxon>Actinomycetes</taxon>
        <taxon>Kitasatosporales</taxon>
        <taxon>Streptomycetaceae</taxon>
        <taxon>Streptomyces</taxon>
    </lineage>
</organism>
<dbReference type="AlphaFoldDB" id="A0A0F2TA98"/>
<protein>
    <recommendedName>
        <fullName evidence="12">Peptidase M48 domain-containing protein</fullName>
    </recommendedName>
</protein>
<dbReference type="Proteomes" id="UP000033699">
    <property type="component" value="Unassembled WGS sequence"/>
</dbReference>
<keyword evidence="2 10" id="KW-0645">Protease</keyword>
<dbReference type="Pfam" id="PF01435">
    <property type="entry name" value="Peptidase_M48"/>
    <property type="match status" value="1"/>
</dbReference>
<accession>A0A0F2TA98</accession>
<keyword evidence="5 10" id="KW-0378">Hydrolase</keyword>
<feature type="transmembrane region" description="Helical" evidence="11">
    <location>
        <begin position="229"/>
        <end position="250"/>
    </location>
</feature>
<evidence type="ECO:0000259" key="12">
    <source>
        <dbReference type="Pfam" id="PF01435"/>
    </source>
</evidence>
<proteinExistence type="inferred from homology"/>
<dbReference type="GO" id="GO:0004222">
    <property type="term" value="F:metalloendopeptidase activity"/>
    <property type="evidence" value="ECO:0007669"/>
    <property type="project" value="InterPro"/>
</dbReference>
<keyword evidence="8 10" id="KW-0482">Metalloprotease</keyword>
<keyword evidence="9 11" id="KW-0472">Membrane</keyword>